<proteinExistence type="predicted"/>
<accession>A0A6J6G9M6</accession>
<organism evidence="1">
    <name type="scientific">freshwater metagenome</name>
    <dbReference type="NCBI Taxonomy" id="449393"/>
    <lineage>
        <taxon>unclassified sequences</taxon>
        <taxon>metagenomes</taxon>
        <taxon>ecological metagenomes</taxon>
    </lineage>
</organism>
<gene>
    <name evidence="1" type="ORF">UFOPK1762_01612</name>
</gene>
<reference evidence="1" key="1">
    <citation type="submission" date="2020-05" db="EMBL/GenBank/DDBJ databases">
        <authorList>
            <person name="Chiriac C."/>
            <person name="Salcher M."/>
            <person name="Ghai R."/>
            <person name="Kavagutti S V."/>
        </authorList>
    </citation>
    <scope>NUCLEOTIDE SEQUENCE</scope>
</reference>
<name>A0A6J6G9M6_9ZZZZ</name>
<dbReference type="AlphaFoldDB" id="A0A6J6G9M6"/>
<dbReference type="EMBL" id="CAEZTY010000083">
    <property type="protein sequence ID" value="CAB4595815.1"/>
    <property type="molecule type" value="Genomic_DNA"/>
</dbReference>
<sequence length="214" mass="23152">MSVQPLSAHNAFGRNVSVRHRKAVIGGKLVGSGPTNAGHAETVCGVLKQQTIIRNHWPEDDDAAFVNKPFVTLQQLAIVLARKSAGVSYHELNRASTPDALIHSVFDRQNRWVDPIGEKLIEVHINENADLDRLEGIALCFLPSRGRVDGDVLNSDIGCRPATLPPELAIRVADSTFEVGASSMLHIGDCAISLGDPMVEWGGEHSLCVLKLAR</sequence>
<protein>
    <submittedName>
        <fullName evidence="1">Unannotated protein</fullName>
    </submittedName>
</protein>
<evidence type="ECO:0000313" key="1">
    <source>
        <dbReference type="EMBL" id="CAB4595815.1"/>
    </source>
</evidence>